<name>R0KWP0_NOSB1</name>
<proteinExistence type="predicted"/>
<organism evidence="1 2">
    <name type="scientific">Nosema bombycis (strain CQ1 / CVCC 102059)</name>
    <name type="common">Microsporidian parasite</name>
    <name type="synonym">Pebrine of silkworm</name>
    <dbReference type="NCBI Taxonomy" id="578461"/>
    <lineage>
        <taxon>Eukaryota</taxon>
        <taxon>Fungi</taxon>
        <taxon>Fungi incertae sedis</taxon>
        <taxon>Microsporidia</taxon>
        <taxon>Nosematidae</taxon>
        <taxon>Nosema</taxon>
    </lineage>
</organism>
<evidence type="ECO:0000313" key="2">
    <source>
        <dbReference type="Proteomes" id="UP000016927"/>
    </source>
</evidence>
<keyword evidence="2" id="KW-1185">Reference proteome</keyword>
<evidence type="ECO:0000313" key="1">
    <source>
        <dbReference type="EMBL" id="EOB15301.1"/>
    </source>
</evidence>
<protein>
    <submittedName>
        <fullName evidence="1">Uncharacterized protein</fullName>
    </submittedName>
</protein>
<dbReference type="HOGENOM" id="CLU_2923226_0_0_1"/>
<dbReference type="EMBL" id="KB908914">
    <property type="protein sequence ID" value="EOB15301.1"/>
    <property type="molecule type" value="Genomic_DNA"/>
</dbReference>
<sequence length="61" mass="6834">MFSMGPYDYHVYPIIHVPISPISPTLTTPHILPYPPPISPTLTTPHILPYPPPTSPFIFPQ</sequence>
<dbReference type="VEuPathDB" id="MicrosporidiaDB:NBO_6g0053"/>
<dbReference type="Proteomes" id="UP000016927">
    <property type="component" value="Unassembled WGS sequence"/>
</dbReference>
<gene>
    <name evidence="1" type="ORF">NBO_6g0053</name>
</gene>
<dbReference type="AlphaFoldDB" id="R0KWP0"/>
<accession>R0KWP0</accession>
<reference evidence="1 2" key="1">
    <citation type="journal article" date="2013" name="BMC Genomics">
        <title>Comparative genomics of parasitic silkworm microsporidia reveal an association between genome expansion and host adaptation.</title>
        <authorList>
            <person name="Pan G."/>
            <person name="Xu J."/>
            <person name="Li T."/>
            <person name="Xia Q."/>
            <person name="Liu S.L."/>
            <person name="Zhang G."/>
            <person name="Li S."/>
            <person name="Li C."/>
            <person name="Liu H."/>
            <person name="Yang L."/>
            <person name="Liu T."/>
            <person name="Zhang X."/>
            <person name="Wu Z."/>
            <person name="Fan W."/>
            <person name="Dang X."/>
            <person name="Xiang H."/>
            <person name="Tao M."/>
            <person name="Li Y."/>
            <person name="Hu J."/>
            <person name="Li Z."/>
            <person name="Lin L."/>
            <person name="Luo J."/>
            <person name="Geng L."/>
            <person name="Wang L."/>
            <person name="Long M."/>
            <person name="Wan Y."/>
            <person name="He N."/>
            <person name="Zhang Z."/>
            <person name="Lu C."/>
            <person name="Keeling P.J."/>
            <person name="Wang J."/>
            <person name="Xiang Z."/>
            <person name="Zhou Z."/>
        </authorList>
    </citation>
    <scope>NUCLEOTIDE SEQUENCE [LARGE SCALE GENOMIC DNA]</scope>
    <source>
        <strain evidence="2">CQ1 / CVCC 102059</strain>
    </source>
</reference>